<comment type="similarity">
    <text evidence="1">Belongs to the UPF0301 (AlgH) family.</text>
</comment>
<dbReference type="RefSeq" id="WP_073044046.1">
    <property type="nucleotide sequence ID" value="NZ_FQUO01000009.1"/>
</dbReference>
<dbReference type="GO" id="GO:0005829">
    <property type="term" value="C:cytosol"/>
    <property type="evidence" value="ECO:0007669"/>
    <property type="project" value="TreeGrafter"/>
</dbReference>
<dbReference type="SUPFAM" id="SSF143456">
    <property type="entry name" value="VC0467-like"/>
    <property type="match status" value="1"/>
</dbReference>
<dbReference type="PANTHER" id="PTHR30327:SF1">
    <property type="entry name" value="UPF0301 PROTEIN YQGE"/>
    <property type="match status" value="1"/>
</dbReference>
<keyword evidence="3" id="KW-1185">Reference proteome</keyword>
<evidence type="ECO:0000313" key="2">
    <source>
        <dbReference type="EMBL" id="SHF55912.1"/>
    </source>
</evidence>
<dbReference type="EMBL" id="FQUO01000009">
    <property type="protein sequence ID" value="SHF55912.1"/>
    <property type="molecule type" value="Genomic_DNA"/>
</dbReference>
<dbReference type="AlphaFoldDB" id="A0A1M5CNC2"/>
<dbReference type="Pfam" id="PF02622">
    <property type="entry name" value="DUF179"/>
    <property type="match status" value="1"/>
</dbReference>
<accession>A0A1M5CNC2</accession>
<reference evidence="2 3" key="1">
    <citation type="submission" date="2016-11" db="EMBL/GenBank/DDBJ databases">
        <authorList>
            <person name="Jaros S."/>
            <person name="Januszkiewicz K."/>
            <person name="Wedrychowicz H."/>
        </authorList>
    </citation>
    <scope>NUCLEOTIDE SEQUENCE [LARGE SCALE GENOMIC DNA]</scope>
    <source>
        <strain evidence="2 3">DSM 26897</strain>
    </source>
</reference>
<sequence>MQIQAGIFLRSTKALRDTYFEDAVLYIAEHNSNGAVGFVINKTFGRSLNELVAYKNAGYFPLFAGGPVDTEHLFILHQSPELIADAMPVAAGIYMGGNFDQAVAAIRNNALTTTGIKIFVGYCGWDTGELEAEVEEGSWELVQGADPLLFAQA</sequence>
<dbReference type="InterPro" id="IPR003774">
    <property type="entry name" value="AlgH-like"/>
</dbReference>
<dbReference type="Proteomes" id="UP000184368">
    <property type="component" value="Unassembled WGS sequence"/>
</dbReference>
<dbReference type="Gene3D" id="3.40.1740.10">
    <property type="entry name" value="VC0467-like"/>
    <property type="match status" value="1"/>
</dbReference>
<evidence type="ECO:0000313" key="3">
    <source>
        <dbReference type="Proteomes" id="UP000184368"/>
    </source>
</evidence>
<gene>
    <name evidence="2" type="ORF">SAMN05444008_109136</name>
</gene>
<evidence type="ECO:0000256" key="1">
    <source>
        <dbReference type="ARBA" id="ARBA00009600"/>
    </source>
</evidence>
<dbReference type="PANTHER" id="PTHR30327">
    <property type="entry name" value="UNCHARACTERIZED PROTEIN YQGE"/>
    <property type="match status" value="1"/>
</dbReference>
<protein>
    <submittedName>
        <fullName evidence="2">Putative transcriptional regulator</fullName>
    </submittedName>
</protein>
<name>A0A1M5CNC2_9BACT</name>
<proteinExistence type="inferred from homology"/>
<dbReference type="STRING" id="1302690.BUE76_08185"/>
<organism evidence="2 3">
    <name type="scientific">Cnuella takakiae</name>
    <dbReference type="NCBI Taxonomy" id="1302690"/>
    <lineage>
        <taxon>Bacteria</taxon>
        <taxon>Pseudomonadati</taxon>
        <taxon>Bacteroidota</taxon>
        <taxon>Chitinophagia</taxon>
        <taxon>Chitinophagales</taxon>
        <taxon>Chitinophagaceae</taxon>
        <taxon>Cnuella</taxon>
    </lineage>
</organism>